<feature type="region of interest" description="Disordered" evidence="5">
    <location>
        <begin position="506"/>
        <end position="539"/>
    </location>
</feature>
<accession>A0A8H3NK24</accession>
<dbReference type="PROSITE" id="PS50048">
    <property type="entry name" value="ZN2_CY6_FUNGAL_2"/>
    <property type="match status" value="1"/>
</dbReference>
<keyword evidence="1" id="KW-0805">Transcription regulation</keyword>
<dbReference type="GO" id="GO:0000981">
    <property type="term" value="F:DNA-binding transcription factor activity, RNA polymerase II-specific"/>
    <property type="evidence" value="ECO:0007669"/>
    <property type="project" value="InterPro"/>
</dbReference>
<dbReference type="PANTHER" id="PTHR47431">
    <property type="entry name" value="ZN(II)2CYS6 TRANSCRIPTION FACTOR (EUROFUNG)-RELATED"/>
    <property type="match status" value="1"/>
</dbReference>
<evidence type="ECO:0000313" key="8">
    <source>
        <dbReference type="Proteomes" id="UP000465221"/>
    </source>
</evidence>
<proteinExistence type="predicted"/>
<keyword evidence="3" id="KW-0804">Transcription</keyword>
<evidence type="ECO:0000256" key="2">
    <source>
        <dbReference type="ARBA" id="ARBA00023125"/>
    </source>
</evidence>
<name>A0A8H3NK24_9EURO</name>
<dbReference type="GO" id="GO:0008270">
    <property type="term" value="F:zinc ion binding"/>
    <property type="evidence" value="ECO:0007669"/>
    <property type="project" value="InterPro"/>
</dbReference>
<comment type="caution">
    <text evidence="7">The sequence shown here is derived from an EMBL/GenBank/DDBJ whole genome shotgun (WGS) entry which is preliminary data.</text>
</comment>
<evidence type="ECO:0000256" key="4">
    <source>
        <dbReference type="ARBA" id="ARBA00023242"/>
    </source>
</evidence>
<feature type="compositionally biased region" description="Basic and acidic residues" evidence="5">
    <location>
        <begin position="69"/>
        <end position="81"/>
    </location>
</feature>
<feature type="region of interest" description="Disordered" evidence="5">
    <location>
        <begin position="69"/>
        <end position="88"/>
    </location>
</feature>
<evidence type="ECO:0000256" key="3">
    <source>
        <dbReference type="ARBA" id="ARBA00023163"/>
    </source>
</evidence>
<dbReference type="CDD" id="cd00067">
    <property type="entry name" value="GAL4"/>
    <property type="match status" value="1"/>
</dbReference>
<evidence type="ECO:0000313" key="7">
    <source>
        <dbReference type="EMBL" id="GFF33443.1"/>
    </source>
</evidence>
<dbReference type="Pfam" id="PF00172">
    <property type="entry name" value="Zn_clus"/>
    <property type="match status" value="1"/>
</dbReference>
<evidence type="ECO:0000256" key="5">
    <source>
        <dbReference type="SAM" id="MobiDB-lite"/>
    </source>
</evidence>
<dbReference type="PROSITE" id="PS00463">
    <property type="entry name" value="ZN2_CY6_FUNGAL_1"/>
    <property type="match status" value="1"/>
</dbReference>
<dbReference type="CDD" id="cd12148">
    <property type="entry name" value="fungal_TF_MHR"/>
    <property type="match status" value="1"/>
</dbReference>
<organism evidence="7 8">
    <name type="scientific">Aspergillus udagawae</name>
    <dbReference type="NCBI Taxonomy" id="91492"/>
    <lineage>
        <taxon>Eukaryota</taxon>
        <taxon>Fungi</taxon>
        <taxon>Dikarya</taxon>
        <taxon>Ascomycota</taxon>
        <taxon>Pezizomycotina</taxon>
        <taxon>Eurotiomycetes</taxon>
        <taxon>Eurotiomycetidae</taxon>
        <taxon>Eurotiales</taxon>
        <taxon>Aspergillaceae</taxon>
        <taxon>Aspergillus</taxon>
        <taxon>Aspergillus subgen. Fumigati</taxon>
    </lineage>
</organism>
<evidence type="ECO:0000259" key="6">
    <source>
        <dbReference type="PROSITE" id="PS50048"/>
    </source>
</evidence>
<gene>
    <name evidence="7" type="ORF">IFM46972_03894</name>
</gene>
<evidence type="ECO:0000256" key="1">
    <source>
        <dbReference type="ARBA" id="ARBA00023015"/>
    </source>
</evidence>
<dbReference type="Proteomes" id="UP000465221">
    <property type="component" value="Unassembled WGS sequence"/>
</dbReference>
<keyword evidence="2" id="KW-0238">DNA-binding</keyword>
<dbReference type="InterPro" id="IPR036864">
    <property type="entry name" value="Zn2-C6_fun-type_DNA-bd_sf"/>
</dbReference>
<dbReference type="SUPFAM" id="SSF57701">
    <property type="entry name" value="Zn2/Cys6 DNA-binding domain"/>
    <property type="match status" value="1"/>
</dbReference>
<dbReference type="AlphaFoldDB" id="A0A8H3NK24"/>
<reference evidence="7 8" key="1">
    <citation type="submission" date="2020-01" db="EMBL/GenBank/DDBJ databases">
        <title>Draft genome sequence of Aspergillus udagawae IFM 46972.</title>
        <authorList>
            <person name="Takahashi H."/>
            <person name="Yaguchi T."/>
        </authorList>
    </citation>
    <scope>NUCLEOTIDE SEQUENCE [LARGE SCALE GENOMIC DNA]</scope>
    <source>
        <strain evidence="7 8">IFM 46972</strain>
    </source>
</reference>
<sequence length="679" mass="74867">MASLDDPPSRRPPVRVACLSCRASRIRCDGQSDCLNCITKGHKCVYIPSRRGGPRYSRKFANAVDSFDRKGESGGVLEERSSSNSDGDEWLSHLVGMSGPGAGLRSIDTPMEEIESIFDSVFAPSPGEAAHELGPSLVLDLVQLYGSDEDILDAYYVFIHPYHPILPPPERLPVYNSPLSQRPEFRPASPLSLAISAVLVLIPHPNESDPLRAEYVKLRRGFAQTFARDALKAVELDASLLNPSNNTLSVHRAKFHPKLPLCLEGILALNILSVYEYAQRGSLCTMSDRANEALTSAMKLSLHESLEEDEYAEARRRTWWMTVSFCQHFGVSLDKLADRSSIQTVHGGVSSSHFEQHGRILITAVFVDETKKRYVSDPRIKVLLCSFCIKGWKVPVEAQQTLLETVAFMTDLEQTKASGQSESGIRERMLDLDCQIGSLLFLCRDTRSAPTIVPAQVESPEVAASQIMITIAEIRLHTARIKAHRLCAFQDIPSFHQQQCEIRPSPIVSESGIRPDSLSASGAESTQPSTPSSSSPLHFPLSSHESSKICFHGALNIVTLLNNLPFPNPTNEVPLNSPPYLSQTTRVEIPRSILTFACCGMQSGYVMLMLCLKARALRERRMEESNFANTPSLTALLNDLHQSLRLLVKCLNNCAVAFEALSGMRGTPIPVSENTVALF</sequence>
<dbReference type="InterPro" id="IPR001138">
    <property type="entry name" value="Zn2Cys6_DnaBD"/>
</dbReference>
<feature type="domain" description="Zn(2)-C6 fungal-type" evidence="6">
    <location>
        <begin position="17"/>
        <end position="46"/>
    </location>
</feature>
<dbReference type="EMBL" id="BLKC01000021">
    <property type="protein sequence ID" value="GFF33443.1"/>
    <property type="molecule type" value="Genomic_DNA"/>
</dbReference>
<dbReference type="GO" id="GO:0003677">
    <property type="term" value="F:DNA binding"/>
    <property type="evidence" value="ECO:0007669"/>
    <property type="project" value="UniProtKB-KW"/>
</dbReference>
<feature type="compositionally biased region" description="Low complexity" evidence="5">
    <location>
        <begin position="524"/>
        <end position="539"/>
    </location>
</feature>
<dbReference type="PANTHER" id="PTHR47431:SF5">
    <property type="entry name" value="ZN(II)2CYS6 TRANSCRIPTION FACTOR (EUROFUNG)"/>
    <property type="match status" value="1"/>
</dbReference>
<dbReference type="Gene3D" id="4.10.240.10">
    <property type="entry name" value="Zn(2)-C6 fungal-type DNA-binding domain"/>
    <property type="match status" value="1"/>
</dbReference>
<protein>
    <recommendedName>
        <fullName evidence="6">Zn(2)-C6 fungal-type domain-containing protein</fullName>
    </recommendedName>
</protein>
<keyword evidence="4" id="KW-0539">Nucleus</keyword>
<dbReference type="SMART" id="SM00066">
    <property type="entry name" value="GAL4"/>
    <property type="match status" value="1"/>
</dbReference>